<evidence type="ECO:0000313" key="1">
    <source>
        <dbReference type="EMBL" id="QEH36898.1"/>
    </source>
</evidence>
<dbReference type="OrthoDB" id="6091599at2"/>
<dbReference type="RefSeq" id="WP_148596528.1">
    <property type="nucleotide sequence ID" value="NZ_CP042997.1"/>
</dbReference>
<dbReference type="Gene3D" id="2.60.40.2810">
    <property type="match status" value="1"/>
</dbReference>
<gene>
    <name evidence="1" type="primary">quiC</name>
    <name evidence="1" type="ORF">OJF2_54830</name>
</gene>
<accession>A0A5B9W8F9</accession>
<dbReference type="Gene3D" id="2.160.20.10">
    <property type="entry name" value="Single-stranded right-handed beta-helix, Pectin lyase-like"/>
    <property type="match status" value="2"/>
</dbReference>
<dbReference type="SUPFAM" id="SSF51126">
    <property type="entry name" value="Pectin lyase-like"/>
    <property type="match status" value="1"/>
</dbReference>
<dbReference type="Pfam" id="PF17963">
    <property type="entry name" value="Big_9"/>
    <property type="match status" value="2"/>
</dbReference>
<dbReference type="InterPro" id="IPR006626">
    <property type="entry name" value="PbH1"/>
</dbReference>
<keyword evidence="2" id="KW-1185">Reference proteome</keyword>
<reference evidence="1 2" key="1">
    <citation type="submission" date="2019-08" db="EMBL/GenBank/DDBJ databases">
        <title>Deep-cultivation of Planctomycetes and their phenomic and genomic characterization uncovers novel biology.</title>
        <authorList>
            <person name="Wiegand S."/>
            <person name="Jogler M."/>
            <person name="Boedeker C."/>
            <person name="Pinto D."/>
            <person name="Vollmers J."/>
            <person name="Rivas-Marin E."/>
            <person name="Kohn T."/>
            <person name="Peeters S.H."/>
            <person name="Heuer A."/>
            <person name="Rast P."/>
            <person name="Oberbeckmann S."/>
            <person name="Bunk B."/>
            <person name="Jeske O."/>
            <person name="Meyerdierks A."/>
            <person name="Storesund J.E."/>
            <person name="Kallscheuer N."/>
            <person name="Luecker S."/>
            <person name="Lage O.M."/>
            <person name="Pohl T."/>
            <person name="Merkel B.J."/>
            <person name="Hornburger P."/>
            <person name="Mueller R.-W."/>
            <person name="Bruemmer F."/>
            <person name="Labrenz M."/>
            <person name="Spormann A.M."/>
            <person name="Op den Camp H."/>
            <person name="Overmann J."/>
            <person name="Amann R."/>
            <person name="Jetten M.S.M."/>
            <person name="Mascher T."/>
            <person name="Medema M.H."/>
            <person name="Devos D.P."/>
            <person name="Kaster A.-K."/>
            <person name="Ovreas L."/>
            <person name="Rohde M."/>
            <person name="Galperin M.Y."/>
            <person name="Jogler C."/>
        </authorList>
    </citation>
    <scope>NUCLEOTIDE SEQUENCE [LARGE SCALE GENOMIC DNA]</scope>
    <source>
        <strain evidence="1 2">OJF2</strain>
    </source>
</reference>
<dbReference type="Proteomes" id="UP000324233">
    <property type="component" value="Chromosome"/>
</dbReference>
<dbReference type="EC" id="4.2.1.118" evidence="1"/>
<dbReference type="GO" id="GO:0046565">
    <property type="term" value="F:3-dehydroshikimate dehydratase activity"/>
    <property type="evidence" value="ECO:0007669"/>
    <property type="project" value="UniProtKB-EC"/>
</dbReference>
<name>A0A5B9W8F9_9BACT</name>
<dbReference type="InterPro" id="IPR011050">
    <property type="entry name" value="Pectin_lyase_fold/virulence"/>
</dbReference>
<proteinExistence type="predicted"/>
<dbReference type="Gene3D" id="2.60.40.3440">
    <property type="match status" value="1"/>
</dbReference>
<dbReference type="KEGG" id="agv:OJF2_54830"/>
<dbReference type="InterPro" id="IPR012334">
    <property type="entry name" value="Pectin_lyas_fold"/>
</dbReference>
<dbReference type="EMBL" id="CP042997">
    <property type="protein sequence ID" value="QEH36898.1"/>
    <property type="molecule type" value="Genomic_DNA"/>
</dbReference>
<keyword evidence="1" id="KW-0456">Lyase</keyword>
<protein>
    <submittedName>
        <fullName evidence="1">3-dehydroshikimate dehydratase</fullName>
        <ecNumber evidence="1">4.2.1.118</ecNumber>
    </submittedName>
</protein>
<dbReference type="SMART" id="SM00710">
    <property type="entry name" value="PbH1"/>
    <property type="match status" value="13"/>
</dbReference>
<sequence>MRLPLSHARSIIGGRTGIATRRGNPRQRRRHHPWELQALEPRELLSTVFTVTGTADDGSEGTLRWALSQVNADPEPDADTIRFAIPGTGPFTISPASGLPQIIHPVIIDGTSQPGYAVGAPLIEIDGTNAGYTPGLILAAGGSTIQGLVINRFSQTAAILVSQADGSLIQGNFLGTDPTGTIAEGNYDGIDFDYSGTTGITIGGITPAARNLISGNHGSGVAVSFSPSSQIVIEGNFIGTDATGSQPLGNLSSGVEIYDTAGSNTVKGNVLSANGYHGVLIEEDYGSQNDVIADNLIGTDASGRLPLGNGYAGVYSYYGYRTSLTGNVISGNAHIGVYLGGFLNSLRDNMVGTDITGAHPLPNQGDGIVVAGYGNTIGGPTGADGNLIAYNGGAGVAVSSSGFGIIGANSILSNSIATNGGLGIDLGEDGVTPNTPGGPHSGPNNLQNFPVITGAINFGTSTALVGTLNATPSSTFTIQLFSNVAADASGYGEGETYLGSTMLATDGAGNGSFRLDLTTALPVGRLISATATDPYGNTSEFGKDLAVVAEHPPVVAVEDAYNTDAKTTLVVAAPGVRTNDISADNGTFSAALVHGTSHGTVVLKPDGSFTYTPKGNYTGQDSFTYVAVEGLSASNVATVTISVNAKTQVVTNTSDSGPGSLRQALLIAASSNTPDPDVIKFAIPGTGPFVIQPSTPLPEVTHPTVIDGYTQAGAQPNSLAVGDNAVILVRLDGSMLIRPGIGLVISGGGSMVKGLSITSFANPIDVHGAGGDVIQGNFIGLDPSGLSAFNSAPLTVSGEGSNLIGGRKPSERNVIAGGDSYAVTIGGPNNSVQGCYVGTDLAGTQMLSYSQGVRIVGASNTTIGGTASGAGNVLIGLSIGDYSGSNPTVGTRVQGNYLGIDSAGLHAMGYSSSLLIYDGSDTVIGGTTSKARNVIVGLDIETTGAGSLIQGNEIGTDASGTLSAGGYSNGISLYYVANVTIGGTAKGAGNLISGNAYGAGIIGYGVSSITIQGNSIGTDIAGITALPNGSSGVVLFGSGNSIGGTGKGAGNLISGNAGNGIYGSSYGGPANFIQGNLIGTDATGSAALPNGSAGIDLNGPGFAIGGAQKGAGNVISGNAAHGIVIEYGGQDNRIEGNFIGTDPAGKKALGNGGAGVLVYDGANSTIGGTGAGAGNVIAYNAGPGIGIGGSAYSTGNAILSNSIFSNGGLGIDLRLDGVTPSTPGGPHFGPNNLQNFPTLIVAGTRDGKVAVDGTLSSAPNSSFTVQFFASPEPDPSGYGEGQIDLGSITVQTDAAGNASFKGLFDAKGGQFITATATDAAGNTSEFSAALKAVAMQSKVLAQDDAYRIDLNTSLIVAAPGVQANDLSIGPATSLVVAGPAHGTLNLCADGSFEYVPAANFVGTDSFTYKDKLGGASAFATVRITVAPKTFVVTNTNDSGPGSLRQAILDADLATSASPDTILFALPGTGPFLIQPISPLPAITHATILDGYSQPGAHASGQVIGGDASLLVRIDGQAIPGGADGLLVDADGVVIQGLSMTGFGVAIHLIGPGGDVVRGNYLGTDTSGTQAGPGNVRGVVAESPSNTIGGTTAGAGNLASGNSDVGILLLGSHATNNVVQGNRVGTDVDGLAVLENGWDGIGVWFGANGNLIGGVDPAAGNLLSGNMSGISFYNGGNFNTVEGNLIGTDVTGKAVLGNRVFGIYDETGRNTIGGTAAGAGNVISGNIADGIYLNGYYGENSDVIQGNWIGSDATGTLPLGNGQSGVTIGNYASGNLIGGLQPGAANIISFNGRNGVTIGLTPYDYSVSNAVLSNIIASNAILGIDLGNDGVTPNPLSYGGYGPNQLQAYPVIGSASATAADLTVSGTLTGVPGWTYTIQLYADATPDTSGYGQGQVLLGTILVTSDDSGIASFDVTLPVTVSPSWFVTATATDPFGSTSEFGADVAVDAALQSLAAADGDPEEGLPAELALDVALESARRAKSS</sequence>
<evidence type="ECO:0000313" key="2">
    <source>
        <dbReference type="Proteomes" id="UP000324233"/>
    </source>
</evidence>
<organism evidence="1 2">
    <name type="scientific">Aquisphaera giovannonii</name>
    <dbReference type="NCBI Taxonomy" id="406548"/>
    <lineage>
        <taxon>Bacteria</taxon>
        <taxon>Pseudomonadati</taxon>
        <taxon>Planctomycetota</taxon>
        <taxon>Planctomycetia</taxon>
        <taxon>Isosphaerales</taxon>
        <taxon>Isosphaeraceae</taxon>
        <taxon>Aquisphaera</taxon>
    </lineage>
</organism>